<keyword evidence="3" id="KW-1185">Reference proteome</keyword>
<accession>A0A0V1FG81</accession>
<dbReference type="EMBL" id="JYDT01000102">
    <property type="protein sequence ID" value="KRY84972.1"/>
    <property type="molecule type" value="Genomic_DNA"/>
</dbReference>
<dbReference type="Proteomes" id="UP000054995">
    <property type="component" value="Unassembled WGS sequence"/>
</dbReference>
<sequence>MHYTAITTVSPVCNESKSNNSDNYKRERGKYKVEKQHDHPPYVRDDEDVKLWKEIIIFDIVKFGSSERTHVRKRIIAIYCR</sequence>
<reference evidence="2 3" key="1">
    <citation type="submission" date="2015-01" db="EMBL/GenBank/DDBJ databases">
        <title>Evolution of Trichinella species and genotypes.</title>
        <authorList>
            <person name="Korhonen P.K."/>
            <person name="Edoardo P."/>
            <person name="Giuseppe L.R."/>
            <person name="Gasser R.B."/>
        </authorList>
    </citation>
    <scope>NUCLEOTIDE SEQUENCE [LARGE SCALE GENOMIC DNA]</scope>
    <source>
        <strain evidence="2">ISS470</strain>
    </source>
</reference>
<name>A0A0V1FG81_TRIPS</name>
<comment type="caution">
    <text evidence="2">The sequence shown here is derived from an EMBL/GenBank/DDBJ whole genome shotgun (WGS) entry which is preliminary data.</text>
</comment>
<evidence type="ECO:0000313" key="2">
    <source>
        <dbReference type="EMBL" id="KRY84972.1"/>
    </source>
</evidence>
<evidence type="ECO:0000313" key="3">
    <source>
        <dbReference type="Proteomes" id="UP000054995"/>
    </source>
</evidence>
<feature type="region of interest" description="Disordered" evidence="1">
    <location>
        <begin position="1"/>
        <end position="39"/>
    </location>
</feature>
<gene>
    <name evidence="2" type="ORF">T4D_5146</name>
</gene>
<feature type="compositionally biased region" description="Polar residues" evidence="1">
    <location>
        <begin position="1"/>
        <end position="22"/>
    </location>
</feature>
<feature type="compositionally biased region" description="Basic and acidic residues" evidence="1">
    <location>
        <begin position="23"/>
        <end position="39"/>
    </location>
</feature>
<dbReference type="AlphaFoldDB" id="A0A0V1FG81"/>
<evidence type="ECO:0000256" key="1">
    <source>
        <dbReference type="SAM" id="MobiDB-lite"/>
    </source>
</evidence>
<proteinExistence type="predicted"/>
<protein>
    <submittedName>
        <fullName evidence="2">Uncharacterized protein</fullName>
    </submittedName>
</protein>
<organism evidence="2 3">
    <name type="scientific">Trichinella pseudospiralis</name>
    <name type="common">Parasitic roundworm</name>
    <dbReference type="NCBI Taxonomy" id="6337"/>
    <lineage>
        <taxon>Eukaryota</taxon>
        <taxon>Metazoa</taxon>
        <taxon>Ecdysozoa</taxon>
        <taxon>Nematoda</taxon>
        <taxon>Enoplea</taxon>
        <taxon>Dorylaimia</taxon>
        <taxon>Trichinellida</taxon>
        <taxon>Trichinellidae</taxon>
        <taxon>Trichinella</taxon>
    </lineage>
</organism>